<dbReference type="RefSeq" id="WP_115090626.1">
    <property type="nucleotide sequence ID" value="NZ_CP068107.1"/>
</dbReference>
<evidence type="ECO:0000313" key="5">
    <source>
        <dbReference type="EMBL" id="STZ27755.1"/>
    </source>
</evidence>
<dbReference type="Gene3D" id="2.60.120.10">
    <property type="entry name" value="Jelly Rolls"/>
    <property type="match status" value="1"/>
</dbReference>
<keyword evidence="3" id="KW-0804">Transcription</keyword>
<dbReference type="InterPro" id="IPR018060">
    <property type="entry name" value="HTH_AraC"/>
</dbReference>
<feature type="domain" description="HTH araC/xylS-type" evidence="4">
    <location>
        <begin position="192"/>
        <end position="290"/>
    </location>
</feature>
<dbReference type="Proteomes" id="UP000255024">
    <property type="component" value="Unassembled WGS sequence"/>
</dbReference>
<dbReference type="Pfam" id="PF12833">
    <property type="entry name" value="HTH_18"/>
    <property type="match status" value="1"/>
</dbReference>
<dbReference type="PANTHER" id="PTHR43280">
    <property type="entry name" value="ARAC-FAMILY TRANSCRIPTIONAL REGULATOR"/>
    <property type="match status" value="1"/>
</dbReference>
<evidence type="ECO:0000259" key="4">
    <source>
        <dbReference type="PROSITE" id="PS01124"/>
    </source>
</evidence>
<dbReference type="SUPFAM" id="SSF46689">
    <property type="entry name" value="Homeodomain-like"/>
    <property type="match status" value="1"/>
</dbReference>
<dbReference type="SMART" id="SM00342">
    <property type="entry name" value="HTH_ARAC"/>
    <property type="match status" value="1"/>
</dbReference>
<organism evidence="5 6">
    <name type="scientific">Myroides odoratus</name>
    <name type="common">Flavobacterium odoratum</name>
    <dbReference type="NCBI Taxonomy" id="256"/>
    <lineage>
        <taxon>Bacteria</taxon>
        <taxon>Pseudomonadati</taxon>
        <taxon>Bacteroidota</taxon>
        <taxon>Flavobacteriia</taxon>
        <taxon>Flavobacteriales</taxon>
        <taxon>Flavobacteriaceae</taxon>
        <taxon>Myroides</taxon>
    </lineage>
</organism>
<evidence type="ECO:0000313" key="6">
    <source>
        <dbReference type="Proteomes" id="UP000255024"/>
    </source>
</evidence>
<dbReference type="GO" id="GO:0043565">
    <property type="term" value="F:sequence-specific DNA binding"/>
    <property type="evidence" value="ECO:0007669"/>
    <property type="project" value="InterPro"/>
</dbReference>
<dbReference type="AlphaFoldDB" id="A0A378RL77"/>
<evidence type="ECO:0000256" key="2">
    <source>
        <dbReference type="ARBA" id="ARBA00023125"/>
    </source>
</evidence>
<dbReference type="PROSITE" id="PS01124">
    <property type="entry name" value="HTH_ARAC_FAMILY_2"/>
    <property type="match status" value="1"/>
</dbReference>
<dbReference type="InterPro" id="IPR037923">
    <property type="entry name" value="HTH-like"/>
</dbReference>
<reference evidence="5 6" key="1">
    <citation type="submission" date="2018-06" db="EMBL/GenBank/DDBJ databases">
        <authorList>
            <consortium name="Pathogen Informatics"/>
            <person name="Doyle S."/>
        </authorList>
    </citation>
    <scope>NUCLEOTIDE SEQUENCE [LARGE SCALE GENOMIC DNA]</scope>
    <source>
        <strain evidence="5 6">NCTC11179</strain>
    </source>
</reference>
<evidence type="ECO:0000256" key="1">
    <source>
        <dbReference type="ARBA" id="ARBA00023015"/>
    </source>
</evidence>
<sequence>MALFITLDNVYKLYQVDKVEKTDGIIVFHQYSDAVDHYTKHNRLFEGLLLGFVLKGSMTTQIHFSAYEVHAGDIAVVPPQVMIETQSMSEDAEVLSIGLSVNFISTFPVLRELVMNDQIRWQPIIRLCEEDVALQEELLKLIEQVYHKKDGSSKLEILRHLVIALITLIVARYKDTPLDAIQTKNRTHELIDEFYRLVTTYAHSHRHVQFYADKLHVSSQYLSTFLKQNTGKSTLQWIDYILVLHAKTLLKSTTLTIKEISNELRFNESSVFCRYFKRHAGVSPKVFREQDAEL</sequence>
<proteinExistence type="predicted"/>
<keyword evidence="6" id="KW-1185">Reference proteome</keyword>
<evidence type="ECO:0000256" key="3">
    <source>
        <dbReference type="ARBA" id="ARBA00023163"/>
    </source>
</evidence>
<keyword evidence="2" id="KW-0238">DNA-binding</keyword>
<keyword evidence="1" id="KW-0805">Transcription regulation</keyword>
<dbReference type="EMBL" id="UGQL01000001">
    <property type="protein sequence ID" value="STZ27755.1"/>
    <property type="molecule type" value="Genomic_DNA"/>
</dbReference>
<dbReference type="SUPFAM" id="SSF51215">
    <property type="entry name" value="Regulatory protein AraC"/>
    <property type="match status" value="1"/>
</dbReference>
<accession>A0A378RL77</accession>
<name>A0A378RL77_MYROD</name>
<gene>
    <name evidence="5" type="primary">rhaR_1</name>
    <name evidence="5" type="ORF">NCTC11179_01291</name>
</gene>
<dbReference type="PANTHER" id="PTHR43280:SF32">
    <property type="entry name" value="TRANSCRIPTIONAL REGULATORY PROTEIN"/>
    <property type="match status" value="1"/>
</dbReference>
<protein>
    <submittedName>
        <fullName evidence="5">L-rhamnose operon transcriptional activator rhaR</fullName>
    </submittedName>
</protein>
<dbReference type="InterPro" id="IPR014710">
    <property type="entry name" value="RmlC-like_jellyroll"/>
</dbReference>
<dbReference type="GO" id="GO:0003700">
    <property type="term" value="F:DNA-binding transcription factor activity"/>
    <property type="evidence" value="ECO:0007669"/>
    <property type="project" value="InterPro"/>
</dbReference>
<dbReference type="Gene3D" id="1.10.10.60">
    <property type="entry name" value="Homeodomain-like"/>
    <property type="match status" value="1"/>
</dbReference>
<dbReference type="InterPro" id="IPR009057">
    <property type="entry name" value="Homeodomain-like_sf"/>
</dbReference>